<dbReference type="HAMAP" id="MF_01077">
    <property type="entry name" value="RimP"/>
    <property type="match status" value="1"/>
</dbReference>
<evidence type="ECO:0000313" key="9">
    <source>
        <dbReference type="Proteomes" id="UP001055105"/>
    </source>
</evidence>
<keyword evidence="8" id="KW-1185">Reference proteome</keyword>
<dbReference type="Gene3D" id="3.30.300.70">
    <property type="entry name" value="RimP-like superfamily, N-terminal"/>
    <property type="match status" value="1"/>
</dbReference>
<dbReference type="PANTHER" id="PTHR33867">
    <property type="entry name" value="RIBOSOME MATURATION FACTOR RIMP"/>
    <property type="match status" value="1"/>
</dbReference>
<dbReference type="Proteomes" id="UP001181347">
    <property type="component" value="Unassembled WGS sequence"/>
</dbReference>
<evidence type="ECO:0000256" key="2">
    <source>
        <dbReference type="ARBA" id="ARBA00022517"/>
    </source>
</evidence>
<evidence type="ECO:0000256" key="3">
    <source>
        <dbReference type="HAMAP-Rule" id="MF_01077"/>
    </source>
</evidence>
<dbReference type="InterPro" id="IPR028989">
    <property type="entry name" value="RimP_N"/>
</dbReference>
<gene>
    <name evidence="3 6" type="primary">rimP</name>
    <name evidence="5" type="ORF">CE91St16_17770</name>
    <name evidence="6" type="ORF">F2A26_07075</name>
    <name evidence="7" type="ORF">RVH17_17180</name>
</gene>
<feature type="domain" description="Ribosome maturation factor RimP N-terminal" evidence="4">
    <location>
        <begin position="31"/>
        <end position="75"/>
    </location>
</feature>
<comment type="caution">
    <text evidence="5">The sequence shown here is derived from an EMBL/GenBank/DDBJ whole genome shotgun (WGS) entry which is preliminary data.</text>
</comment>
<evidence type="ECO:0000313" key="6">
    <source>
        <dbReference type="EMBL" id="KAA3159406.1"/>
    </source>
</evidence>
<dbReference type="AlphaFoldDB" id="A0A5B5VPE7"/>
<protein>
    <recommendedName>
        <fullName evidence="3">Ribosome maturation factor RimP</fullName>
    </recommendedName>
</protein>
<dbReference type="OMA" id="WKAREPK"/>
<proteinExistence type="inferred from homology"/>
<dbReference type="InterPro" id="IPR003728">
    <property type="entry name" value="Ribosome_maturation_RimP"/>
</dbReference>
<comment type="function">
    <text evidence="3">Required for maturation of 30S ribosomal subunits.</text>
</comment>
<dbReference type="GO" id="GO:0006412">
    <property type="term" value="P:translation"/>
    <property type="evidence" value="ECO:0007669"/>
    <property type="project" value="TreeGrafter"/>
</dbReference>
<sequence>MIDTKKIIEAAERKLQGTDMFVVGCTCTPGNEIELLIDSDTSVAIEACAELSRAVEAEFDRDEEDFSLTVASAGIGSELKSLRQYRKLIGGTVEVLLNSGIKMLAKLDAADDEGITISYEEKQAVEGKKRKQLVTVTRRYAFDEIKSTKEWLDFK</sequence>
<comment type="similarity">
    <text evidence="3">Belongs to the RimP family.</text>
</comment>
<dbReference type="SUPFAM" id="SSF75420">
    <property type="entry name" value="YhbC-like, N-terminal domain"/>
    <property type="match status" value="1"/>
</dbReference>
<evidence type="ECO:0000313" key="7">
    <source>
        <dbReference type="EMBL" id="MDU0261817.1"/>
    </source>
</evidence>
<dbReference type="PANTHER" id="PTHR33867:SF1">
    <property type="entry name" value="RIBOSOME MATURATION FACTOR RIMP"/>
    <property type="match status" value="1"/>
</dbReference>
<dbReference type="Pfam" id="PF02576">
    <property type="entry name" value="RimP_N"/>
    <property type="match status" value="1"/>
</dbReference>
<evidence type="ECO:0000256" key="1">
    <source>
        <dbReference type="ARBA" id="ARBA00022490"/>
    </source>
</evidence>
<dbReference type="GeneID" id="79837846"/>
<dbReference type="Proteomes" id="UP000324870">
    <property type="component" value="Unassembled WGS sequence"/>
</dbReference>
<evidence type="ECO:0000313" key="8">
    <source>
        <dbReference type="Proteomes" id="UP000324870"/>
    </source>
</evidence>
<accession>A0A5B5VPE7</accession>
<evidence type="ECO:0000313" key="5">
    <source>
        <dbReference type="EMBL" id="GKI18869.1"/>
    </source>
</evidence>
<reference evidence="7" key="3">
    <citation type="submission" date="2023-10" db="EMBL/GenBank/DDBJ databases">
        <title>Genome Sequence of the Bacteria from From Gut Wall in Crohn's Disease.</title>
        <authorList>
            <person name="Rodriguez-Palacios A."/>
        </authorList>
    </citation>
    <scope>NUCLEOTIDE SEQUENCE</scope>
    <source>
        <strain evidence="7">CavFT-hAR58</strain>
    </source>
</reference>
<dbReference type="GO" id="GO:0000028">
    <property type="term" value="P:ribosomal small subunit assembly"/>
    <property type="evidence" value="ECO:0007669"/>
    <property type="project" value="TreeGrafter"/>
</dbReference>
<dbReference type="RefSeq" id="WP_014774338.1">
    <property type="nucleotide sequence ID" value="NZ_AP025581.1"/>
</dbReference>
<comment type="subcellular location">
    <subcellularLocation>
        <location evidence="3">Cytoplasm</location>
    </subcellularLocation>
</comment>
<reference evidence="5" key="2">
    <citation type="submission" date="2022-01" db="EMBL/GenBank/DDBJ databases">
        <title>Novel bile acid biosynthetic pathways are enriched in the microbiome of centenarians.</title>
        <authorList>
            <person name="Sato Y."/>
            <person name="Atarashi K."/>
            <person name="Plichta R.D."/>
            <person name="Arai Y."/>
            <person name="Sasajima S."/>
            <person name="Kearney M.S."/>
            <person name="Suda W."/>
            <person name="Takeshita K."/>
            <person name="Sasaki T."/>
            <person name="Okamoto S."/>
            <person name="Skelly N.A."/>
            <person name="Okamura Y."/>
            <person name="Vlamakis H."/>
            <person name="Li Y."/>
            <person name="Tanoue T."/>
            <person name="Takei H."/>
            <person name="Nittono H."/>
            <person name="Narushima S."/>
            <person name="Irie J."/>
            <person name="Itoh H."/>
            <person name="Moriya K."/>
            <person name="Sugiura Y."/>
            <person name="Suematsu M."/>
            <person name="Moritoki N."/>
            <person name="Shibata S."/>
            <person name="Littman R.D."/>
            <person name="Fischbach A.M."/>
            <person name="Uwamino Y."/>
            <person name="Inoue T."/>
            <person name="Honda A."/>
            <person name="Hattori M."/>
            <person name="Murai T."/>
            <person name="Xavier J.R."/>
            <person name="Hirose N."/>
            <person name="Honda K."/>
        </authorList>
    </citation>
    <scope>NUCLEOTIDE SEQUENCE</scope>
    <source>
        <strain evidence="5">CE91-St16</strain>
    </source>
</reference>
<keyword evidence="1 3" id="KW-0963">Cytoplasm</keyword>
<dbReference type="GO" id="GO:0005829">
    <property type="term" value="C:cytosol"/>
    <property type="evidence" value="ECO:0007669"/>
    <property type="project" value="TreeGrafter"/>
</dbReference>
<dbReference type="InterPro" id="IPR035956">
    <property type="entry name" value="RimP_N_sf"/>
</dbReference>
<dbReference type="Proteomes" id="UP001055105">
    <property type="component" value="Unassembled WGS sequence"/>
</dbReference>
<keyword evidence="2 3" id="KW-0690">Ribosome biogenesis</keyword>
<dbReference type="EMBL" id="VVND01000009">
    <property type="protein sequence ID" value="KAA3159406.1"/>
    <property type="molecule type" value="Genomic_DNA"/>
</dbReference>
<dbReference type="NCBIfam" id="NF002531">
    <property type="entry name" value="PRK02001.1"/>
    <property type="match status" value="1"/>
</dbReference>
<dbReference type="EMBL" id="BQOL01000001">
    <property type="protein sequence ID" value="GKI18869.1"/>
    <property type="molecule type" value="Genomic_DNA"/>
</dbReference>
<reference evidence="6 8" key="1">
    <citation type="journal article" date="2019" name="Nat. Med.">
        <title>A library of human gut bacterial isolates paired with longitudinal multiomics data enables mechanistic microbiome research.</title>
        <authorList>
            <person name="Poyet M."/>
            <person name="Groussin M."/>
            <person name="Gibbons S.M."/>
            <person name="Avila-Pacheco J."/>
            <person name="Jiang X."/>
            <person name="Kearney S.M."/>
            <person name="Perrotta A.R."/>
            <person name="Berdy B."/>
            <person name="Zhao S."/>
            <person name="Lieberman T.D."/>
            <person name="Swanson P.K."/>
            <person name="Smith M."/>
            <person name="Roesemann S."/>
            <person name="Alexander J.E."/>
            <person name="Rich S.A."/>
            <person name="Livny J."/>
            <person name="Vlamakis H."/>
            <person name="Clish C."/>
            <person name="Bullock K."/>
            <person name="Deik A."/>
            <person name="Scott J."/>
            <person name="Pierce K.A."/>
            <person name="Xavier R.J."/>
            <person name="Alm E.J."/>
        </authorList>
    </citation>
    <scope>NUCLEOTIDE SEQUENCE [LARGE SCALE GENOMIC DNA]</scope>
    <source>
        <strain evidence="6 8">BIOML-A1</strain>
    </source>
</reference>
<evidence type="ECO:0000259" key="4">
    <source>
        <dbReference type="Pfam" id="PF02576"/>
    </source>
</evidence>
<organism evidence="5 9">
    <name type="scientific">Alistipes finegoldii</name>
    <dbReference type="NCBI Taxonomy" id="214856"/>
    <lineage>
        <taxon>Bacteria</taxon>
        <taxon>Pseudomonadati</taxon>
        <taxon>Bacteroidota</taxon>
        <taxon>Bacteroidia</taxon>
        <taxon>Bacteroidales</taxon>
        <taxon>Rikenellaceae</taxon>
        <taxon>Alistipes</taxon>
    </lineage>
</organism>
<name>A0A5B5VPE7_9BACT</name>
<dbReference type="EMBL" id="JAWDES010000006">
    <property type="protein sequence ID" value="MDU0261817.1"/>
    <property type="molecule type" value="Genomic_DNA"/>
</dbReference>